<organism evidence="2 4">
    <name type="scientific">Roseovarius indicus</name>
    <dbReference type="NCBI Taxonomy" id="540747"/>
    <lineage>
        <taxon>Bacteria</taxon>
        <taxon>Pseudomonadati</taxon>
        <taxon>Pseudomonadota</taxon>
        <taxon>Alphaproteobacteria</taxon>
        <taxon>Rhodobacterales</taxon>
        <taxon>Roseobacteraceae</taxon>
        <taxon>Roseovarius</taxon>
    </lineage>
</organism>
<protein>
    <submittedName>
        <fullName evidence="2">Uncharacterized protein</fullName>
    </submittedName>
</protein>
<dbReference type="Proteomes" id="UP000051401">
    <property type="component" value="Unassembled WGS sequence"/>
</dbReference>
<accession>A0A0T5PCS7</accession>
<sequence length="100" mass="10935">MTENSQEQPVDAGTVKYLRILVTTLSATMILGFIIIVVLFVIRFSDAMGPTLPDVITLPDGTTPTAFTRGAGWYAVVTSDDQILIFDLESGELRQTLQVE</sequence>
<dbReference type="PATRIC" id="fig|540747.5.peg.2465"/>
<dbReference type="EMBL" id="CP031598">
    <property type="protein sequence ID" value="QEW26136.1"/>
    <property type="molecule type" value="Genomic_DNA"/>
</dbReference>
<reference evidence="2 4" key="1">
    <citation type="submission" date="2015-04" db="EMBL/GenBank/DDBJ databases">
        <title>The draft genome sequence of Roseovarius indicus B108T.</title>
        <authorList>
            <person name="Li G."/>
            <person name="Lai Q."/>
            <person name="Shao Z."/>
            <person name="Yan P."/>
        </authorList>
    </citation>
    <scope>NUCLEOTIDE SEQUENCE [LARGE SCALE GENOMIC DNA]</scope>
    <source>
        <strain evidence="2 4">B108</strain>
    </source>
</reference>
<dbReference type="OrthoDB" id="7872651at2"/>
<keyword evidence="1" id="KW-1133">Transmembrane helix</keyword>
<dbReference type="KEGG" id="rid:RIdsm_01932"/>
<dbReference type="Pfam" id="PF20082">
    <property type="entry name" value="DUF6476"/>
    <property type="match status" value="1"/>
</dbReference>
<evidence type="ECO:0000313" key="4">
    <source>
        <dbReference type="Proteomes" id="UP000051401"/>
    </source>
</evidence>
<feature type="transmembrane region" description="Helical" evidence="1">
    <location>
        <begin position="20"/>
        <end position="42"/>
    </location>
</feature>
<dbReference type="Proteomes" id="UP000325785">
    <property type="component" value="Chromosome"/>
</dbReference>
<dbReference type="InterPro" id="IPR045519">
    <property type="entry name" value="DUF6476"/>
</dbReference>
<evidence type="ECO:0000313" key="2">
    <source>
        <dbReference type="EMBL" id="KRS18933.1"/>
    </source>
</evidence>
<evidence type="ECO:0000313" key="5">
    <source>
        <dbReference type="Proteomes" id="UP000325785"/>
    </source>
</evidence>
<gene>
    <name evidence="3" type="ORF">RIdsm_01932</name>
    <name evidence="2" type="ORF">XM52_04455</name>
</gene>
<name>A0A0T5PCS7_9RHOB</name>
<dbReference type="RefSeq" id="WP_057813694.1">
    <property type="nucleotide sequence ID" value="NZ_CP031598.1"/>
</dbReference>
<keyword evidence="1" id="KW-0812">Transmembrane</keyword>
<dbReference type="AlphaFoldDB" id="A0A0T5PCS7"/>
<keyword evidence="4" id="KW-1185">Reference proteome</keyword>
<dbReference type="STRING" id="540747.SAMN04488031_103345"/>
<keyword evidence="1" id="KW-0472">Membrane</keyword>
<dbReference type="EMBL" id="LAXI01000002">
    <property type="protein sequence ID" value="KRS18933.1"/>
    <property type="molecule type" value="Genomic_DNA"/>
</dbReference>
<reference evidence="3 5" key="2">
    <citation type="submission" date="2018-08" db="EMBL/GenBank/DDBJ databases">
        <title>Genetic Globetrotter - A new plasmid hitch-hiking vast phylogenetic and geographic distances.</title>
        <authorList>
            <person name="Vollmers J."/>
            <person name="Petersen J."/>
        </authorList>
    </citation>
    <scope>NUCLEOTIDE SEQUENCE [LARGE SCALE GENOMIC DNA]</scope>
    <source>
        <strain evidence="3 5">DSM 26383</strain>
    </source>
</reference>
<evidence type="ECO:0000256" key="1">
    <source>
        <dbReference type="SAM" id="Phobius"/>
    </source>
</evidence>
<proteinExistence type="predicted"/>
<evidence type="ECO:0000313" key="3">
    <source>
        <dbReference type="EMBL" id="QEW26136.1"/>
    </source>
</evidence>